<dbReference type="SMART" id="SM00066">
    <property type="entry name" value="GAL4"/>
    <property type="match status" value="1"/>
</dbReference>
<evidence type="ECO:0000313" key="4">
    <source>
        <dbReference type="EMBL" id="CAI6341044.1"/>
    </source>
</evidence>
<protein>
    <recommendedName>
        <fullName evidence="3">Zn(2)-C6 fungal-type domain-containing protein</fullName>
    </recommendedName>
</protein>
<evidence type="ECO:0000259" key="3">
    <source>
        <dbReference type="PROSITE" id="PS50048"/>
    </source>
</evidence>
<dbReference type="GO" id="GO:0008270">
    <property type="term" value="F:zinc ion binding"/>
    <property type="evidence" value="ECO:0007669"/>
    <property type="project" value="InterPro"/>
</dbReference>
<organism evidence="4 5">
    <name type="scientific">Periconia digitata</name>
    <dbReference type="NCBI Taxonomy" id="1303443"/>
    <lineage>
        <taxon>Eukaryota</taxon>
        <taxon>Fungi</taxon>
        <taxon>Dikarya</taxon>
        <taxon>Ascomycota</taxon>
        <taxon>Pezizomycotina</taxon>
        <taxon>Dothideomycetes</taxon>
        <taxon>Pleosporomycetidae</taxon>
        <taxon>Pleosporales</taxon>
        <taxon>Massarineae</taxon>
        <taxon>Periconiaceae</taxon>
        <taxon>Periconia</taxon>
    </lineage>
</organism>
<dbReference type="GO" id="GO:0003677">
    <property type="term" value="F:DNA binding"/>
    <property type="evidence" value="ECO:0007669"/>
    <property type="project" value="InterPro"/>
</dbReference>
<dbReference type="GO" id="GO:0000981">
    <property type="term" value="F:DNA-binding transcription factor activity, RNA polymerase II-specific"/>
    <property type="evidence" value="ECO:0007669"/>
    <property type="project" value="InterPro"/>
</dbReference>
<feature type="domain" description="Zn(2)-C6 fungal-type" evidence="3">
    <location>
        <begin position="16"/>
        <end position="48"/>
    </location>
</feature>
<dbReference type="SMART" id="SM00906">
    <property type="entry name" value="Fungal_trans"/>
    <property type="match status" value="1"/>
</dbReference>
<dbReference type="InterPro" id="IPR052761">
    <property type="entry name" value="Fungal_Detox/Toxin_TFs"/>
</dbReference>
<dbReference type="PANTHER" id="PTHR47425:SF3">
    <property type="entry name" value="ZN(II)2CYS6 TRANSCRIPTION FACTOR (EUROFUNG)"/>
    <property type="match status" value="1"/>
</dbReference>
<keyword evidence="2" id="KW-0539">Nucleus</keyword>
<evidence type="ECO:0000313" key="5">
    <source>
        <dbReference type="Proteomes" id="UP001152607"/>
    </source>
</evidence>
<dbReference type="GO" id="GO:0006351">
    <property type="term" value="P:DNA-templated transcription"/>
    <property type="evidence" value="ECO:0007669"/>
    <property type="project" value="InterPro"/>
</dbReference>
<name>A0A9W4XQZ4_9PLEO</name>
<keyword evidence="5" id="KW-1185">Reference proteome</keyword>
<accession>A0A9W4XQZ4</accession>
<keyword evidence="1" id="KW-0479">Metal-binding</keyword>
<dbReference type="Pfam" id="PF04082">
    <property type="entry name" value="Fungal_trans"/>
    <property type="match status" value="1"/>
</dbReference>
<dbReference type="InterPro" id="IPR007219">
    <property type="entry name" value="XnlR_reg_dom"/>
</dbReference>
<dbReference type="CDD" id="cd12148">
    <property type="entry name" value="fungal_TF_MHR"/>
    <property type="match status" value="1"/>
</dbReference>
<dbReference type="Pfam" id="PF00172">
    <property type="entry name" value="Zn_clus"/>
    <property type="match status" value="1"/>
</dbReference>
<dbReference type="SUPFAM" id="SSF57701">
    <property type="entry name" value="Zn2/Cys6 DNA-binding domain"/>
    <property type="match status" value="1"/>
</dbReference>
<sequence>MPNLNMPSNRTRAVRVCEYCHSHKIRCDLDTKHDECSNCSERGELCKIRTRKLYSSRVRTARRDNDIEHVNHEEGLEGAPTPTGSTVNPVELVATCFPAPSSRVIPIFVGNGDYGAIISSTAKTNERHFHVPVPAENTLAPEDLQYLKLKGCFTLPPESSELITAYFRFVHPIFPVIDGTSFLHEYNAHGVSGVNLLLLWSMFSVSASFIPTLDRKQCKVKYSYRAKLLFDLSEERDKIVLIQSALLLSFWFADFEDVKQSWYWTGVAFAIGQTLGMHRDAKQVLGTTGSERSSALWRIVWKCCMIRDVWLAFTMGRPIRINSADCDPFPREDPSIHFKDLTLHGEVLYTPEEAVKIGRLWQSFCTAADVLRESSTKILSPSRVKLLKLRLEDEIKVTTSADFTHISWHCRLHHYVALIALARNSKAQGDIRNLSDSITATIQEYSAESPLIMPAPFIIPLVVPALISYFHGLSSADPGKMEAYGQIDILLSFFDANKDNYPAAGNLHRVFTTWRNTMQAQTTSLPARDVLHSIPTNQMQFPENSPWFGSQLSWPGQGSSPASNGSSDIQ</sequence>
<evidence type="ECO:0000256" key="1">
    <source>
        <dbReference type="ARBA" id="ARBA00022723"/>
    </source>
</evidence>
<dbReference type="PROSITE" id="PS50048">
    <property type="entry name" value="ZN2_CY6_FUNGAL_2"/>
    <property type="match status" value="1"/>
</dbReference>
<dbReference type="PANTHER" id="PTHR47425">
    <property type="entry name" value="FARB-RELATED"/>
    <property type="match status" value="1"/>
</dbReference>
<dbReference type="Gene3D" id="4.10.240.10">
    <property type="entry name" value="Zn(2)-C6 fungal-type DNA-binding domain"/>
    <property type="match status" value="1"/>
</dbReference>
<comment type="caution">
    <text evidence="4">The sequence shown here is derived from an EMBL/GenBank/DDBJ whole genome shotgun (WGS) entry which is preliminary data.</text>
</comment>
<reference evidence="4" key="1">
    <citation type="submission" date="2023-01" db="EMBL/GenBank/DDBJ databases">
        <authorList>
            <person name="Van Ghelder C."/>
            <person name="Rancurel C."/>
        </authorList>
    </citation>
    <scope>NUCLEOTIDE SEQUENCE</scope>
    <source>
        <strain evidence="4">CNCM I-4278</strain>
    </source>
</reference>
<dbReference type="AlphaFoldDB" id="A0A9W4XQZ4"/>
<dbReference type="InterPro" id="IPR001138">
    <property type="entry name" value="Zn2Cys6_DnaBD"/>
</dbReference>
<proteinExistence type="predicted"/>
<dbReference type="EMBL" id="CAOQHR010000011">
    <property type="protein sequence ID" value="CAI6341044.1"/>
    <property type="molecule type" value="Genomic_DNA"/>
</dbReference>
<dbReference type="InterPro" id="IPR036864">
    <property type="entry name" value="Zn2-C6_fun-type_DNA-bd_sf"/>
</dbReference>
<dbReference type="PROSITE" id="PS00463">
    <property type="entry name" value="ZN2_CY6_FUNGAL_1"/>
    <property type="match status" value="1"/>
</dbReference>
<gene>
    <name evidence="4" type="ORF">PDIGIT_LOCUS14232</name>
</gene>
<evidence type="ECO:0000256" key="2">
    <source>
        <dbReference type="ARBA" id="ARBA00023242"/>
    </source>
</evidence>
<dbReference type="Proteomes" id="UP001152607">
    <property type="component" value="Unassembled WGS sequence"/>
</dbReference>
<dbReference type="OrthoDB" id="4161332at2759"/>